<dbReference type="SUPFAM" id="SSF53822">
    <property type="entry name" value="Periplasmic binding protein-like I"/>
    <property type="match status" value="1"/>
</dbReference>
<reference evidence="5" key="2">
    <citation type="submission" date="2023-01" db="EMBL/GenBank/DDBJ databases">
        <title>Draft genome sequence of Agaribacter marinus strain NBRC 110023.</title>
        <authorList>
            <person name="Sun Q."/>
            <person name="Mori K."/>
        </authorList>
    </citation>
    <scope>NUCLEOTIDE SEQUENCE</scope>
    <source>
        <strain evidence="5">NBRC 110023</strain>
    </source>
</reference>
<comment type="caution">
    <text evidence="5">The sequence shown here is derived from an EMBL/GenBank/DDBJ whole genome shotgun (WGS) entry which is preliminary data.</text>
</comment>
<keyword evidence="1" id="KW-0805">Transcription regulation</keyword>
<reference evidence="5" key="1">
    <citation type="journal article" date="2014" name="Int. J. Syst. Evol. Microbiol.">
        <title>Complete genome sequence of Corynebacterium casei LMG S-19264T (=DSM 44701T), isolated from a smear-ripened cheese.</title>
        <authorList>
            <consortium name="US DOE Joint Genome Institute (JGI-PGF)"/>
            <person name="Walter F."/>
            <person name="Albersmeier A."/>
            <person name="Kalinowski J."/>
            <person name="Ruckert C."/>
        </authorList>
    </citation>
    <scope>NUCLEOTIDE SEQUENCE</scope>
    <source>
        <strain evidence="5">NBRC 110023</strain>
    </source>
</reference>
<dbReference type="InterPro" id="IPR054031">
    <property type="entry name" value="XylR_PBP1"/>
</dbReference>
<dbReference type="Proteomes" id="UP001156601">
    <property type="component" value="Unassembled WGS sequence"/>
</dbReference>
<dbReference type="SUPFAM" id="SSF46689">
    <property type="entry name" value="Homeodomain-like"/>
    <property type="match status" value="1"/>
</dbReference>
<dbReference type="PANTHER" id="PTHR30146">
    <property type="entry name" value="LACI-RELATED TRANSCRIPTIONAL REPRESSOR"/>
    <property type="match status" value="1"/>
</dbReference>
<dbReference type="AlphaFoldDB" id="A0AA37SZP6"/>
<dbReference type="PANTHER" id="PTHR30146:SF24">
    <property type="entry name" value="XYLOSE OPERON REGULATORY PROTEIN"/>
    <property type="match status" value="1"/>
</dbReference>
<dbReference type="PROSITE" id="PS01124">
    <property type="entry name" value="HTH_ARAC_FAMILY_2"/>
    <property type="match status" value="1"/>
</dbReference>
<protein>
    <submittedName>
        <fullName evidence="5">XylR family transcriptional regulator</fullName>
    </submittedName>
</protein>
<evidence type="ECO:0000313" key="5">
    <source>
        <dbReference type="EMBL" id="GLR69160.1"/>
    </source>
</evidence>
<dbReference type="InterPro" id="IPR009057">
    <property type="entry name" value="Homeodomain-like_sf"/>
</dbReference>
<sequence length="392" mass="44365">MFKDRHSITLLFNANKVYDRQIIEGVGHYLQSTQVNWDLYLEEDFLTRLPSIAQWRGNGIIADFDDPKIQSALSSIDVPVIGVGGSYANEQDYPDVCYVATNNAALVNQAYEHLKGKGIENFAFYGLPDDPKFRWAKEREKAFVELCKRDGYPYSIYQGHLTRADTWQYTMNRLTDWLSSLSNPVGIISVSDSRARHIFQACEQLNKLVPHQVAIVGIDDDEVTRHLCRTGLSSVKQGSFNMGVEAAKLLHRRLENPQLAPKRILVSPMGIEERESSNFQSLKDPSVMLAMHFIKQNVFRGIKVEQVVDFVGISRSNLENRFKSSVGHSIHHELHTLKLEKAVNLLKNTDIGANVIAETAGYPSVQYMYAVFKKHFGKTPVEYRAQSLLADA</sequence>
<dbReference type="InterPro" id="IPR046335">
    <property type="entry name" value="LacI/GalR-like_sensor"/>
</dbReference>
<dbReference type="EMBL" id="BSOT01000001">
    <property type="protein sequence ID" value="GLR69160.1"/>
    <property type="molecule type" value="Genomic_DNA"/>
</dbReference>
<feature type="domain" description="HTH araC/xylS-type" evidence="4">
    <location>
        <begin position="288"/>
        <end position="386"/>
    </location>
</feature>
<dbReference type="InterPro" id="IPR018060">
    <property type="entry name" value="HTH_AraC"/>
</dbReference>
<dbReference type="SMART" id="SM00342">
    <property type="entry name" value="HTH_ARAC"/>
    <property type="match status" value="1"/>
</dbReference>
<dbReference type="Gene3D" id="1.10.10.60">
    <property type="entry name" value="Homeodomain-like"/>
    <property type="match status" value="1"/>
</dbReference>
<dbReference type="CDD" id="cd01543">
    <property type="entry name" value="PBP1_XylR"/>
    <property type="match status" value="1"/>
</dbReference>
<dbReference type="GO" id="GO:0000976">
    <property type="term" value="F:transcription cis-regulatory region binding"/>
    <property type="evidence" value="ECO:0007669"/>
    <property type="project" value="TreeGrafter"/>
</dbReference>
<dbReference type="Pfam" id="PF13377">
    <property type="entry name" value="Peripla_BP_3"/>
    <property type="match status" value="1"/>
</dbReference>
<dbReference type="Pfam" id="PF22177">
    <property type="entry name" value="PBP1_XylR"/>
    <property type="match status" value="1"/>
</dbReference>
<evidence type="ECO:0000259" key="4">
    <source>
        <dbReference type="PROSITE" id="PS01124"/>
    </source>
</evidence>
<accession>A0AA37SZP6</accession>
<evidence type="ECO:0000256" key="1">
    <source>
        <dbReference type="ARBA" id="ARBA00023015"/>
    </source>
</evidence>
<dbReference type="GO" id="GO:0003700">
    <property type="term" value="F:DNA-binding transcription factor activity"/>
    <property type="evidence" value="ECO:0007669"/>
    <property type="project" value="InterPro"/>
</dbReference>
<evidence type="ECO:0000256" key="2">
    <source>
        <dbReference type="ARBA" id="ARBA00023125"/>
    </source>
</evidence>
<dbReference type="RefSeq" id="WP_284215483.1">
    <property type="nucleotide sequence ID" value="NZ_BSOT01000001.1"/>
</dbReference>
<dbReference type="InterPro" id="IPR028082">
    <property type="entry name" value="Peripla_BP_I"/>
</dbReference>
<organism evidence="5 6">
    <name type="scientific">Agaribacter marinus</name>
    <dbReference type="NCBI Taxonomy" id="1431249"/>
    <lineage>
        <taxon>Bacteria</taxon>
        <taxon>Pseudomonadati</taxon>
        <taxon>Pseudomonadota</taxon>
        <taxon>Gammaproteobacteria</taxon>
        <taxon>Alteromonadales</taxon>
        <taxon>Alteromonadaceae</taxon>
        <taxon>Agaribacter</taxon>
    </lineage>
</organism>
<keyword evidence="2" id="KW-0238">DNA-binding</keyword>
<name>A0AA37SZP6_9ALTE</name>
<gene>
    <name evidence="5" type="ORF">GCM10007852_00680</name>
</gene>
<keyword evidence="6" id="KW-1185">Reference proteome</keyword>
<dbReference type="Pfam" id="PF12833">
    <property type="entry name" value="HTH_18"/>
    <property type="match status" value="1"/>
</dbReference>
<evidence type="ECO:0000313" key="6">
    <source>
        <dbReference type="Proteomes" id="UP001156601"/>
    </source>
</evidence>
<dbReference type="Gene3D" id="3.40.50.2300">
    <property type="match status" value="2"/>
</dbReference>
<keyword evidence="3" id="KW-0804">Transcription</keyword>
<proteinExistence type="predicted"/>
<evidence type="ECO:0000256" key="3">
    <source>
        <dbReference type="ARBA" id="ARBA00023163"/>
    </source>
</evidence>